<evidence type="ECO:0000259" key="7">
    <source>
        <dbReference type="Pfam" id="PF00155"/>
    </source>
</evidence>
<proteinExistence type="inferred from homology"/>
<evidence type="ECO:0000256" key="4">
    <source>
        <dbReference type="ARBA" id="ARBA00022576"/>
    </source>
</evidence>
<sequence>MAQASYFSPLEDIPIDPIMQIMQAYKADEAPGKIDVSVGVYKTEEGDPNYVFPCVKKAKEILAANDPGHCYTQMSGIPAFVSAAQRTIFGNNHDDVVSVQAISGSGSLHLTFTLLRSTGFSEFYVGTPCWSNYQGMIEHVGGNYHTFRYYHPETHGVDFDATLQALQSAPDKSVFVLQAVCHNPTGCDYTRDQWAQILKIFGERDLFLVFDCAYQGFASGSVAEDAWAIRQAYDAGLEFMVCQSFSKNLGLYSERAGCTHVRVRDAHARANVFATLVSIIRHEISFAPAFGARVATIVQDQLQEQWAEDVLSVTRRLKTVREKVLKRFVEMGTPGKWEPIIKQNGLFWYTGLTKLQVQKLMDEHHVYGTLDGRVNVAGLNDSNIEAYCQAVDATVRKYPFDQ</sequence>
<accession>A0AA91T307</accession>
<dbReference type="InterPro" id="IPR015421">
    <property type="entry name" value="PyrdxlP-dep_Trfase_major"/>
</dbReference>
<dbReference type="InterPro" id="IPR004839">
    <property type="entry name" value="Aminotransferase_I/II_large"/>
</dbReference>
<dbReference type="CDD" id="cd00609">
    <property type="entry name" value="AAT_like"/>
    <property type="match status" value="1"/>
</dbReference>
<evidence type="ECO:0000313" key="8">
    <source>
        <dbReference type="EMBL" id="OVF09691.1"/>
    </source>
</evidence>
<feature type="domain" description="Aminotransferase class I/classII large" evidence="7">
    <location>
        <begin position="32"/>
        <end position="390"/>
    </location>
</feature>
<organism evidence="8 9">
    <name type="scientific">Clavispora lusitaniae</name>
    <name type="common">Candida lusitaniae</name>
    <dbReference type="NCBI Taxonomy" id="36911"/>
    <lineage>
        <taxon>Eukaryota</taxon>
        <taxon>Fungi</taxon>
        <taxon>Dikarya</taxon>
        <taxon>Ascomycota</taxon>
        <taxon>Saccharomycotina</taxon>
        <taxon>Pichiomycetes</taxon>
        <taxon>Metschnikowiaceae</taxon>
        <taxon>Clavispora</taxon>
    </lineage>
</organism>
<dbReference type="AlphaFoldDB" id="A0AA91T307"/>
<reference evidence="8 9" key="1">
    <citation type="submission" date="2017-04" db="EMBL/GenBank/DDBJ databases">
        <title>Draft genome of the yeast Clavispora lusitaniae type strain CBS 6936.</title>
        <authorList>
            <person name="Durrens P."/>
            <person name="Klopp C."/>
            <person name="Biteau N."/>
            <person name="Fitton-Ouhabi V."/>
            <person name="Dementhon K."/>
            <person name="Accoceberry I."/>
            <person name="Sherman D.J."/>
            <person name="Noel T."/>
        </authorList>
    </citation>
    <scope>NUCLEOTIDE SEQUENCE [LARGE SCALE GENOMIC DNA]</scope>
    <source>
        <strain evidence="8 9">CBS 6936</strain>
    </source>
</reference>
<gene>
    <name evidence="8" type="ORF">A9F13_04g01782</name>
</gene>
<evidence type="ECO:0000256" key="2">
    <source>
        <dbReference type="ARBA" id="ARBA00007441"/>
    </source>
</evidence>
<comment type="cofactor">
    <cofactor evidence="1">
        <name>pyridoxal 5'-phosphate</name>
        <dbReference type="ChEBI" id="CHEBI:597326"/>
    </cofactor>
</comment>
<evidence type="ECO:0000313" key="9">
    <source>
        <dbReference type="Proteomes" id="UP000195602"/>
    </source>
</evidence>
<protein>
    <submittedName>
        <fullName evidence="8">Aspartate aminotransferase</fullName>
    </submittedName>
</protein>
<evidence type="ECO:0000256" key="5">
    <source>
        <dbReference type="ARBA" id="ARBA00022679"/>
    </source>
</evidence>
<dbReference type="KEGG" id="clus:A9F13_04g01782"/>
<dbReference type="PRINTS" id="PR00799">
    <property type="entry name" value="TRANSAMINASE"/>
</dbReference>
<evidence type="ECO:0000256" key="1">
    <source>
        <dbReference type="ARBA" id="ARBA00001933"/>
    </source>
</evidence>
<comment type="subunit">
    <text evidence="3">Homodimer.</text>
</comment>
<dbReference type="GO" id="GO:0005829">
    <property type="term" value="C:cytosol"/>
    <property type="evidence" value="ECO:0007669"/>
    <property type="project" value="TreeGrafter"/>
</dbReference>
<dbReference type="InterPro" id="IPR000796">
    <property type="entry name" value="Asp_trans"/>
</dbReference>
<comment type="caution">
    <text evidence="8">The sequence shown here is derived from an EMBL/GenBank/DDBJ whole genome shotgun (WGS) entry which is preliminary data.</text>
</comment>
<dbReference type="Proteomes" id="UP000195602">
    <property type="component" value="Unassembled WGS sequence"/>
</dbReference>
<dbReference type="Gene3D" id="3.90.1150.10">
    <property type="entry name" value="Aspartate Aminotransferase, domain 1"/>
    <property type="match status" value="1"/>
</dbReference>
<dbReference type="InterPro" id="IPR015422">
    <property type="entry name" value="PyrdxlP-dep_Trfase_small"/>
</dbReference>
<dbReference type="OMA" id="YSIYLCE"/>
<comment type="similarity">
    <text evidence="2">Belongs to the class-I pyridoxal-phosphate-dependent aminotransferase family.</text>
</comment>
<dbReference type="PANTHER" id="PTHR11879:SF55">
    <property type="entry name" value="GLUTAMATE OXALOACETATE TRANSAMINASE 1, ISOFORM B"/>
    <property type="match status" value="1"/>
</dbReference>
<keyword evidence="4 8" id="KW-0032">Aminotransferase</keyword>
<keyword evidence="6" id="KW-0663">Pyridoxal phosphate</keyword>
<dbReference type="InterPro" id="IPR015424">
    <property type="entry name" value="PyrdxlP-dep_Trfase"/>
</dbReference>
<name>A0AA91T307_CLALS</name>
<dbReference type="PANTHER" id="PTHR11879">
    <property type="entry name" value="ASPARTATE AMINOTRANSFERASE"/>
    <property type="match status" value="1"/>
</dbReference>
<dbReference type="Pfam" id="PF00155">
    <property type="entry name" value="Aminotran_1_2"/>
    <property type="match status" value="1"/>
</dbReference>
<dbReference type="GO" id="GO:0030170">
    <property type="term" value="F:pyridoxal phosphate binding"/>
    <property type="evidence" value="ECO:0007669"/>
    <property type="project" value="InterPro"/>
</dbReference>
<evidence type="ECO:0000256" key="3">
    <source>
        <dbReference type="ARBA" id="ARBA00011738"/>
    </source>
</evidence>
<dbReference type="GO" id="GO:0006532">
    <property type="term" value="P:aspartate biosynthetic process"/>
    <property type="evidence" value="ECO:0007669"/>
    <property type="project" value="TreeGrafter"/>
</dbReference>
<dbReference type="GO" id="GO:0004069">
    <property type="term" value="F:L-aspartate:2-oxoglutarate aminotransferase activity"/>
    <property type="evidence" value="ECO:0007669"/>
    <property type="project" value="TreeGrafter"/>
</dbReference>
<dbReference type="Gene3D" id="3.40.640.10">
    <property type="entry name" value="Type I PLP-dependent aspartate aminotransferase-like (Major domain)"/>
    <property type="match status" value="1"/>
</dbReference>
<evidence type="ECO:0000256" key="6">
    <source>
        <dbReference type="ARBA" id="ARBA00022898"/>
    </source>
</evidence>
<dbReference type="EMBL" id="LYUB02000004">
    <property type="protein sequence ID" value="OVF09691.1"/>
    <property type="molecule type" value="Genomic_DNA"/>
</dbReference>
<dbReference type="SUPFAM" id="SSF53383">
    <property type="entry name" value="PLP-dependent transferases"/>
    <property type="match status" value="1"/>
</dbReference>
<keyword evidence="5" id="KW-0808">Transferase</keyword>